<accession>A0ABD6CE13</accession>
<proteinExistence type="predicted"/>
<reference evidence="2 3" key="1">
    <citation type="journal article" date="2019" name="Int. J. Syst. Evol. Microbiol.">
        <title>The Global Catalogue of Microorganisms (GCM) 10K type strain sequencing project: providing services to taxonomists for standard genome sequencing and annotation.</title>
        <authorList>
            <consortium name="The Broad Institute Genomics Platform"/>
            <consortium name="The Broad Institute Genome Sequencing Center for Infectious Disease"/>
            <person name="Wu L."/>
            <person name="Ma J."/>
        </authorList>
    </citation>
    <scope>NUCLEOTIDE SEQUENCE [LARGE SCALE GENOMIC DNA]</scope>
    <source>
        <strain evidence="2 3">CGMCC 1.12125</strain>
    </source>
</reference>
<comment type="caution">
    <text evidence="2">The sequence shown here is derived from an EMBL/GenBank/DDBJ whole genome shotgun (WGS) entry which is preliminary data.</text>
</comment>
<dbReference type="RefSeq" id="WP_247381549.1">
    <property type="nucleotide sequence ID" value="NZ_JALLGV010000011.1"/>
</dbReference>
<dbReference type="Pfam" id="PF18545">
    <property type="entry name" value="HalOD1"/>
    <property type="match status" value="1"/>
</dbReference>
<name>A0ABD6CE13_9EURY</name>
<sequence length="77" mass="8280">MTLGTDPTKTTATQIIQEIASREGVEPSALPQRLFDVLDPDALNKILATTEGQVSFHCCGYDVTASRDGDIEITPSE</sequence>
<keyword evidence="3" id="KW-1185">Reference proteome</keyword>
<protein>
    <submittedName>
        <fullName evidence="2">HalOD1 output domain-containing protein</fullName>
    </submittedName>
</protein>
<evidence type="ECO:0000313" key="3">
    <source>
        <dbReference type="Proteomes" id="UP001597119"/>
    </source>
</evidence>
<evidence type="ECO:0000313" key="2">
    <source>
        <dbReference type="EMBL" id="MFD1588249.1"/>
    </source>
</evidence>
<organism evidence="2 3">
    <name type="scientific">Halorientalis brevis</name>
    <dbReference type="NCBI Taxonomy" id="1126241"/>
    <lineage>
        <taxon>Archaea</taxon>
        <taxon>Methanobacteriati</taxon>
        <taxon>Methanobacteriota</taxon>
        <taxon>Stenosarchaea group</taxon>
        <taxon>Halobacteria</taxon>
        <taxon>Halobacteriales</taxon>
        <taxon>Haloarculaceae</taxon>
        <taxon>Halorientalis</taxon>
    </lineage>
</organism>
<dbReference type="InterPro" id="IPR040624">
    <property type="entry name" value="HalOD1"/>
</dbReference>
<dbReference type="EMBL" id="JBHUDJ010000009">
    <property type="protein sequence ID" value="MFD1588249.1"/>
    <property type="molecule type" value="Genomic_DNA"/>
</dbReference>
<dbReference type="Proteomes" id="UP001597119">
    <property type="component" value="Unassembled WGS sequence"/>
</dbReference>
<evidence type="ECO:0000259" key="1">
    <source>
        <dbReference type="Pfam" id="PF18545"/>
    </source>
</evidence>
<dbReference type="AlphaFoldDB" id="A0ABD6CE13"/>
<feature type="domain" description="Halobacterial output" evidence="1">
    <location>
        <begin position="9"/>
        <end position="75"/>
    </location>
</feature>
<gene>
    <name evidence="2" type="ORF">ACFR9U_14805</name>
</gene>